<accession>A0AA39V8G3</accession>
<dbReference type="Proteomes" id="UP001168877">
    <property type="component" value="Unassembled WGS sequence"/>
</dbReference>
<reference evidence="2" key="2">
    <citation type="submission" date="2023-06" db="EMBL/GenBank/DDBJ databases">
        <authorList>
            <person name="Swenson N.G."/>
            <person name="Wegrzyn J.L."/>
            <person name="Mcevoy S.L."/>
        </authorList>
    </citation>
    <scope>NUCLEOTIDE SEQUENCE</scope>
    <source>
        <strain evidence="2">NS2018</strain>
        <tissue evidence="2">Leaf</tissue>
    </source>
</reference>
<evidence type="ECO:0000313" key="3">
    <source>
        <dbReference type="Proteomes" id="UP001168877"/>
    </source>
</evidence>
<feature type="signal peptide" evidence="1">
    <location>
        <begin position="1"/>
        <end position="19"/>
    </location>
</feature>
<comment type="caution">
    <text evidence="2">The sequence shown here is derived from an EMBL/GenBank/DDBJ whole genome shotgun (WGS) entry which is preliminary data.</text>
</comment>
<reference evidence="2" key="1">
    <citation type="journal article" date="2022" name="Plant J.">
        <title>Strategies of tolerance reflected in two North American maple genomes.</title>
        <authorList>
            <person name="McEvoy S.L."/>
            <person name="Sezen U.U."/>
            <person name="Trouern-Trend A."/>
            <person name="McMahon S.M."/>
            <person name="Schaberg P.G."/>
            <person name="Yang J."/>
            <person name="Wegrzyn J.L."/>
            <person name="Swenson N.G."/>
        </authorList>
    </citation>
    <scope>NUCLEOTIDE SEQUENCE</scope>
    <source>
        <strain evidence="2">NS2018</strain>
    </source>
</reference>
<keyword evidence="1" id="KW-0732">Signal</keyword>
<keyword evidence="3" id="KW-1185">Reference proteome</keyword>
<evidence type="ECO:0000313" key="2">
    <source>
        <dbReference type="EMBL" id="KAK0571316.1"/>
    </source>
</evidence>
<name>A0AA39V8G3_ACESA</name>
<gene>
    <name evidence="2" type="ORF">LWI29_014027</name>
</gene>
<evidence type="ECO:0000256" key="1">
    <source>
        <dbReference type="SAM" id="SignalP"/>
    </source>
</evidence>
<protein>
    <submittedName>
        <fullName evidence="2">Uncharacterized protein</fullName>
    </submittedName>
</protein>
<feature type="chain" id="PRO_5041368303" evidence="1">
    <location>
        <begin position="20"/>
        <end position="78"/>
    </location>
</feature>
<dbReference type="AlphaFoldDB" id="A0AA39V8G3"/>
<sequence>MSCPIVLDFIICSPRLLLCNLWVMTSPTSTGNHNSHQIVIEEVSRNSSAPSEMEWSIGFALNGNLQLGLQIYLQLPNC</sequence>
<dbReference type="EMBL" id="JAUESC010000388">
    <property type="protein sequence ID" value="KAK0571316.1"/>
    <property type="molecule type" value="Genomic_DNA"/>
</dbReference>
<organism evidence="2 3">
    <name type="scientific">Acer saccharum</name>
    <name type="common">Sugar maple</name>
    <dbReference type="NCBI Taxonomy" id="4024"/>
    <lineage>
        <taxon>Eukaryota</taxon>
        <taxon>Viridiplantae</taxon>
        <taxon>Streptophyta</taxon>
        <taxon>Embryophyta</taxon>
        <taxon>Tracheophyta</taxon>
        <taxon>Spermatophyta</taxon>
        <taxon>Magnoliopsida</taxon>
        <taxon>eudicotyledons</taxon>
        <taxon>Gunneridae</taxon>
        <taxon>Pentapetalae</taxon>
        <taxon>rosids</taxon>
        <taxon>malvids</taxon>
        <taxon>Sapindales</taxon>
        <taxon>Sapindaceae</taxon>
        <taxon>Hippocastanoideae</taxon>
        <taxon>Acereae</taxon>
        <taxon>Acer</taxon>
    </lineage>
</organism>
<proteinExistence type="predicted"/>